<dbReference type="PANTHER" id="PTHR43364:SF4">
    <property type="entry name" value="NAD(P)-LINKED OXIDOREDUCTASE SUPERFAMILY PROTEIN"/>
    <property type="match status" value="1"/>
</dbReference>
<dbReference type="Gene3D" id="3.20.20.100">
    <property type="entry name" value="NADP-dependent oxidoreductase domain"/>
    <property type="match status" value="1"/>
</dbReference>
<gene>
    <name evidence="3" type="ORF">Ga0074812_14051</name>
</gene>
<dbReference type="AlphaFoldDB" id="A0A0S4QZ29"/>
<dbReference type="Pfam" id="PF00248">
    <property type="entry name" value="Aldo_ket_red"/>
    <property type="match status" value="1"/>
</dbReference>
<dbReference type="InterPro" id="IPR023210">
    <property type="entry name" value="NADP_OxRdtase_dom"/>
</dbReference>
<evidence type="ECO:0000313" key="4">
    <source>
        <dbReference type="Proteomes" id="UP000198802"/>
    </source>
</evidence>
<name>A0A0S4QZ29_9ACTN</name>
<dbReference type="GO" id="GO:0016491">
    <property type="term" value="F:oxidoreductase activity"/>
    <property type="evidence" value="ECO:0007669"/>
    <property type="project" value="UniProtKB-KW"/>
</dbReference>
<dbReference type="CDD" id="cd19102">
    <property type="entry name" value="AKR_unchar"/>
    <property type="match status" value="1"/>
</dbReference>
<keyword evidence="4" id="KW-1185">Reference proteome</keyword>
<protein>
    <submittedName>
        <fullName evidence="3">Predicted oxidoreductase</fullName>
    </submittedName>
</protein>
<dbReference type="Proteomes" id="UP000198802">
    <property type="component" value="Unassembled WGS sequence"/>
</dbReference>
<dbReference type="EMBL" id="FAOZ01000040">
    <property type="protein sequence ID" value="CUU60473.1"/>
    <property type="molecule type" value="Genomic_DNA"/>
</dbReference>
<keyword evidence="1" id="KW-0560">Oxidoreductase</keyword>
<evidence type="ECO:0000259" key="2">
    <source>
        <dbReference type="Pfam" id="PF00248"/>
    </source>
</evidence>
<dbReference type="PANTHER" id="PTHR43364">
    <property type="entry name" value="NADH-SPECIFIC METHYLGLYOXAL REDUCTASE-RELATED"/>
    <property type="match status" value="1"/>
</dbReference>
<dbReference type="GO" id="GO:0005829">
    <property type="term" value="C:cytosol"/>
    <property type="evidence" value="ECO:0007669"/>
    <property type="project" value="TreeGrafter"/>
</dbReference>
<accession>A0A0S4QZ29</accession>
<sequence length="349" mass="37199">MTAPESLPTVRLGRTDMSVTRVGFGAWAIGGAGWAFGWGAQDDAEAVEAIRAAVRSGVNWIDTAAVYGLGHSEELVARALADIPADERPYVFTKCGLVWDESDFSRPPERVGAPSSIRAEVEASLRRLRTERIDLYQLHWPPQDGTSIADAVGTLHELRAAGKIRAVGVSNLSVGQLEEAATVGGVDVLQPPFSMINRLAATDLLPYCAMRDIGVIVYSPMQSGLLSGRWSLERSQSLPEDDWRHRSPEFVRPALDRNLALVDALRPIADRNGTTVAAVAVAWTLSFDGVTAAIVGARRPDQIEAWLPAGGEVVLSGGDLDEIATAIERHGAGEGPARQSPALPGSALV</sequence>
<evidence type="ECO:0000256" key="1">
    <source>
        <dbReference type="ARBA" id="ARBA00023002"/>
    </source>
</evidence>
<reference evidence="4" key="1">
    <citation type="submission" date="2015-11" db="EMBL/GenBank/DDBJ databases">
        <authorList>
            <person name="Varghese N."/>
        </authorList>
    </citation>
    <scope>NUCLEOTIDE SEQUENCE [LARGE SCALE GENOMIC DNA]</scope>
    <source>
        <strain evidence="4">DSM 45899</strain>
    </source>
</reference>
<dbReference type="InterPro" id="IPR036812">
    <property type="entry name" value="NAD(P)_OxRdtase_dom_sf"/>
</dbReference>
<organism evidence="3 4">
    <name type="scientific">Parafrankia irregularis</name>
    <dbReference type="NCBI Taxonomy" id="795642"/>
    <lineage>
        <taxon>Bacteria</taxon>
        <taxon>Bacillati</taxon>
        <taxon>Actinomycetota</taxon>
        <taxon>Actinomycetes</taxon>
        <taxon>Frankiales</taxon>
        <taxon>Frankiaceae</taxon>
        <taxon>Parafrankia</taxon>
    </lineage>
</organism>
<feature type="domain" description="NADP-dependent oxidoreductase" evidence="2">
    <location>
        <begin position="22"/>
        <end position="325"/>
    </location>
</feature>
<dbReference type="SUPFAM" id="SSF51430">
    <property type="entry name" value="NAD(P)-linked oxidoreductase"/>
    <property type="match status" value="1"/>
</dbReference>
<proteinExistence type="predicted"/>
<evidence type="ECO:0000313" key="3">
    <source>
        <dbReference type="EMBL" id="CUU60473.1"/>
    </source>
</evidence>
<dbReference type="InterPro" id="IPR050523">
    <property type="entry name" value="AKR_Detox_Biosynth"/>
</dbReference>
<dbReference type="RefSeq" id="WP_091285417.1">
    <property type="nucleotide sequence ID" value="NZ_FAOZ01000040.1"/>
</dbReference>